<proteinExistence type="inferred from homology"/>
<keyword evidence="9" id="KW-0963">Cytoplasm</keyword>
<evidence type="ECO:0000313" key="12">
    <source>
        <dbReference type="EMBL" id="HIU54170.1"/>
    </source>
</evidence>
<dbReference type="Gene3D" id="3.40.50.620">
    <property type="entry name" value="HUPs"/>
    <property type="match status" value="1"/>
</dbReference>
<dbReference type="GO" id="GO:0000049">
    <property type="term" value="F:tRNA binding"/>
    <property type="evidence" value="ECO:0007669"/>
    <property type="project" value="UniProtKB-KW"/>
</dbReference>
<accession>A0A9D1SBM8</accession>
<keyword evidence="7" id="KW-1015">Disulfide bond</keyword>
<dbReference type="PANTHER" id="PTHR11933">
    <property type="entry name" value="TRNA 5-METHYLAMINOMETHYL-2-THIOURIDYLATE -METHYLTRANSFERASE"/>
    <property type="match status" value="1"/>
</dbReference>
<dbReference type="Pfam" id="PF03054">
    <property type="entry name" value="tRNA_Me_trans"/>
    <property type="match status" value="1"/>
</dbReference>
<dbReference type="Pfam" id="PF20259">
    <property type="entry name" value="tRNA_Me_trans_M"/>
    <property type="match status" value="1"/>
</dbReference>
<comment type="caution">
    <text evidence="9">Lacks conserved residue(s) required for the propagation of feature annotation.</text>
</comment>
<evidence type="ECO:0000256" key="3">
    <source>
        <dbReference type="ARBA" id="ARBA00022694"/>
    </source>
</evidence>
<dbReference type="EMBL" id="DVNC01000062">
    <property type="protein sequence ID" value="HIU54170.1"/>
    <property type="molecule type" value="Genomic_DNA"/>
</dbReference>
<feature type="domain" description="tRNA-specific 2-thiouridylase MnmA-like C-terminal" evidence="10">
    <location>
        <begin position="279"/>
        <end position="354"/>
    </location>
</feature>
<keyword evidence="6 9" id="KW-0694">RNA-binding</keyword>
<comment type="catalytic activity">
    <reaction evidence="8 9">
        <text>S-sulfanyl-L-cysteinyl-[protein] + uridine(34) in tRNA + AH2 + ATP = 2-thiouridine(34) in tRNA + L-cysteinyl-[protein] + A + AMP + diphosphate + H(+)</text>
        <dbReference type="Rhea" id="RHEA:47032"/>
        <dbReference type="Rhea" id="RHEA-COMP:10131"/>
        <dbReference type="Rhea" id="RHEA-COMP:11726"/>
        <dbReference type="Rhea" id="RHEA-COMP:11727"/>
        <dbReference type="Rhea" id="RHEA-COMP:11728"/>
        <dbReference type="ChEBI" id="CHEBI:13193"/>
        <dbReference type="ChEBI" id="CHEBI:15378"/>
        <dbReference type="ChEBI" id="CHEBI:17499"/>
        <dbReference type="ChEBI" id="CHEBI:29950"/>
        <dbReference type="ChEBI" id="CHEBI:30616"/>
        <dbReference type="ChEBI" id="CHEBI:33019"/>
        <dbReference type="ChEBI" id="CHEBI:61963"/>
        <dbReference type="ChEBI" id="CHEBI:65315"/>
        <dbReference type="ChEBI" id="CHEBI:87170"/>
        <dbReference type="ChEBI" id="CHEBI:456215"/>
        <dbReference type="EC" id="2.8.1.13"/>
    </reaction>
</comment>
<comment type="similarity">
    <text evidence="9">Belongs to the MnmA/TRMU family.</text>
</comment>
<feature type="binding site" evidence="9">
    <location>
        <position position="132"/>
    </location>
    <ligand>
        <name>ATP</name>
        <dbReference type="ChEBI" id="CHEBI:30616"/>
    </ligand>
</feature>
<evidence type="ECO:0000256" key="5">
    <source>
        <dbReference type="ARBA" id="ARBA00022840"/>
    </source>
</evidence>
<feature type="domain" description="tRNA-specific 2-thiouridylase MnmA-like central" evidence="11">
    <location>
        <begin position="214"/>
        <end position="271"/>
    </location>
</feature>
<dbReference type="NCBIfam" id="TIGR00420">
    <property type="entry name" value="trmU"/>
    <property type="match status" value="1"/>
</dbReference>
<feature type="region of interest" description="Interaction with tRNA" evidence="9">
    <location>
        <begin position="156"/>
        <end position="158"/>
    </location>
</feature>
<evidence type="ECO:0000256" key="2">
    <source>
        <dbReference type="ARBA" id="ARBA00022679"/>
    </source>
</evidence>
<evidence type="ECO:0000256" key="8">
    <source>
        <dbReference type="ARBA" id="ARBA00051542"/>
    </source>
</evidence>
<dbReference type="FunFam" id="2.30.30.280:FF:000001">
    <property type="entry name" value="tRNA-specific 2-thiouridylase MnmA"/>
    <property type="match status" value="1"/>
</dbReference>
<dbReference type="NCBIfam" id="NF001138">
    <property type="entry name" value="PRK00143.1"/>
    <property type="match status" value="1"/>
</dbReference>
<dbReference type="InterPro" id="IPR046885">
    <property type="entry name" value="MnmA-like_C"/>
</dbReference>
<organism evidence="12 13">
    <name type="scientific">Candidatus Scatocola faecipullorum</name>
    <dbReference type="NCBI Taxonomy" id="2840917"/>
    <lineage>
        <taxon>Bacteria</taxon>
        <taxon>Pseudomonadati</taxon>
        <taxon>Pseudomonadota</taxon>
        <taxon>Alphaproteobacteria</taxon>
        <taxon>Rhodospirillales</taxon>
        <taxon>Rhodospirillaceae</taxon>
        <taxon>Rhodospirillaceae incertae sedis</taxon>
        <taxon>Candidatus Scatocola</taxon>
    </lineage>
</organism>
<dbReference type="Gene3D" id="2.30.30.280">
    <property type="entry name" value="Adenine nucleotide alpha hydrolases-like domains"/>
    <property type="match status" value="1"/>
</dbReference>
<keyword evidence="2 9" id="KW-0808">Transferase</keyword>
<dbReference type="InterPro" id="IPR004506">
    <property type="entry name" value="MnmA-like"/>
</dbReference>
<comment type="subcellular location">
    <subcellularLocation>
        <location evidence="9">Cytoplasm</location>
    </subcellularLocation>
</comment>
<sequence>MKILVGMSGGVDSSAAALLLKKAGYDVIGATMSIWDKAQNFKNMTGKEGCFSPHEEEDIAAARKVCQKLDIPYHVIDCTAEYKKIVLSNFKAEYLAGRTPNPCVLCNATIKFSALPLAARAAGIEFDKFATGHYAGVRFNQENGRYQLLCGKDPRKDQAYFLYRLSQEQLAGIMLPLGSYTKAEIRELAKEAGLEVCDKPDSQDFYTGDINDIIQEAPRSGNFVNSEGKILGQHQGFWNFTIGQRRGMGIAAEKPLYVIALHPETNEVVLGFADETMQQGLIAGRMNWISISAPETALHCEAKIRSSQKPVRVTVTPEENDCFKVEFEDLQKALTPGQSVVFYRDGTVLGGGFIQSVF</sequence>
<evidence type="ECO:0000259" key="10">
    <source>
        <dbReference type="Pfam" id="PF20258"/>
    </source>
</evidence>
<feature type="binding site" evidence="9">
    <location>
        <begin position="6"/>
        <end position="13"/>
    </location>
    <ligand>
        <name>ATP</name>
        <dbReference type="ChEBI" id="CHEBI:30616"/>
    </ligand>
</feature>
<dbReference type="AlphaFoldDB" id="A0A9D1SBM8"/>
<dbReference type="InterPro" id="IPR046884">
    <property type="entry name" value="MnmA-like_central"/>
</dbReference>
<gene>
    <name evidence="9 12" type="primary">mnmA</name>
    <name evidence="12" type="ORF">IAD20_08850</name>
</gene>
<dbReference type="GO" id="GO:0005737">
    <property type="term" value="C:cytoplasm"/>
    <property type="evidence" value="ECO:0007669"/>
    <property type="project" value="UniProtKB-SubCell"/>
</dbReference>
<comment type="function">
    <text evidence="9">Catalyzes the 2-thiolation of uridine at the wobble position (U34) of tRNA, leading to the formation of s(2)U34.</text>
</comment>
<evidence type="ECO:0000256" key="1">
    <source>
        <dbReference type="ARBA" id="ARBA00022555"/>
    </source>
</evidence>
<dbReference type="CDD" id="cd01998">
    <property type="entry name" value="MnmA_TRMU-like"/>
    <property type="match status" value="1"/>
</dbReference>
<dbReference type="GO" id="GO:0103016">
    <property type="term" value="F:tRNA-uridine 2-sulfurtransferase activity"/>
    <property type="evidence" value="ECO:0007669"/>
    <property type="project" value="UniProtKB-EC"/>
</dbReference>
<evidence type="ECO:0000259" key="11">
    <source>
        <dbReference type="Pfam" id="PF20259"/>
    </source>
</evidence>
<evidence type="ECO:0000256" key="4">
    <source>
        <dbReference type="ARBA" id="ARBA00022741"/>
    </source>
</evidence>
<feature type="site" description="Interaction with tRNA" evidence="9">
    <location>
        <position position="338"/>
    </location>
</feature>
<keyword evidence="5 9" id="KW-0067">ATP-binding</keyword>
<dbReference type="Proteomes" id="UP000824107">
    <property type="component" value="Unassembled WGS sequence"/>
</dbReference>
<dbReference type="InterPro" id="IPR014729">
    <property type="entry name" value="Rossmann-like_a/b/a_fold"/>
</dbReference>
<feature type="active site" description="Nucleophile" evidence="9">
    <location>
        <position position="106"/>
    </location>
</feature>
<dbReference type="Gene3D" id="2.40.30.10">
    <property type="entry name" value="Translation factors"/>
    <property type="match status" value="1"/>
</dbReference>
<protein>
    <recommendedName>
        <fullName evidence="9">tRNA-specific 2-thiouridylase MnmA</fullName>
        <ecNumber evidence="9">2.8.1.13</ecNumber>
    </recommendedName>
</protein>
<keyword evidence="1 9" id="KW-0820">tRNA-binding</keyword>
<dbReference type="EC" id="2.8.1.13" evidence="9"/>
<keyword evidence="4 9" id="KW-0547">Nucleotide-binding</keyword>
<dbReference type="SUPFAM" id="SSF52402">
    <property type="entry name" value="Adenine nucleotide alpha hydrolases-like"/>
    <property type="match status" value="1"/>
</dbReference>
<evidence type="ECO:0000313" key="13">
    <source>
        <dbReference type="Proteomes" id="UP000824107"/>
    </source>
</evidence>
<dbReference type="GO" id="GO:0005524">
    <property type="term" value="F:ATP binding"/>
    <property type="evidence" value="ECO:0007669"/>
    <property type="project" value="UniProtKB-KW"/>
</dbReference>
<dbReference type="GO" id="GO:0002143">
    <property type="term" value="P:tRNA wobble position uridine thiolation"/>
    <property type="evidence" value="ECO:0007669"/>
    <property type="project" value="TreeGrafter"/>
</dbReference>
<feature type="binding site" evidence="9">
    <location>
        <position position="32"/>
    </location>
    <ligand>
        <name>ATP</name>
        <dbReference type="ChEBI" id="CHEBI:30616"/>
    </ligand>
</feature>
<evidence type="ECO:0000256" key="9">
    <source>
        <dbReference type="HAMAP-Rule" id="MF_00144"/>
    </source>
</evidence>
<evidence type="ECO:0000256" key="7">
    <source>
        <dbReference type="ARBA" id="ARBA00023157"/>
    </source>
</evidence>
<reference evidence="12" key="1">
    <citation type="submission" date="2020-10" db="EMBL/GenBank/DDBJ databases">
        <authorList>
            <person name="Gilroy R."/>
        </authorList>
    </citation>
    <scope>NUCLEOTIDE SEQUENCE</scope>
    <source>
        <strain evidence="12">ChiW3-316</strain>
    </source>
</reference>
<dbReference type="PANTHER" id="PTHR11933:SF5">
    <property type="entry name" value="MITOCHONDRIAL TRNA-SPECIFIC 2-THIOURIDYLASE 1"/>
    <property type="match status" value="1"/>
</dbReference>
<comment type="caution">
    <text evidence="12">The sequence shown here is derived from an EMBL/GenBank/DDBJ whole genome shotgun (WGS) entry which is preliminary data.</text>
</comment>
<keyword evidence="3 9" id="KW-0819">tRNA processing</keyword>
<evidence type="ECO:0000256" key="6">
    <source>
        <dbReference type="ARBA" id="ARBA00022884"/>
    </source>
</evidence>
<dbReference type="Pfam" id="PF20258">
    <property type="entry name" value="tRNA_Me_trans_C"/>
    <property type="match status" value="1"/>
</dbReference>
<name>A0A9D1SBM8_9PROT</name>
<feature type="site" description="Interaction with tRNA" evidence="9">
    <location>
        <position position="133"/>
    </location>
</feature>
<dbReference type="InterPro" id="IPR023382">
    <property type="entry name" value="MnmA-like_central_sf"/>
</dbReference>
<reference evidence="12" key="2">
    <citation type="journal article" date="2021" name="PeerJ">
        <title>Extensive microbial diversity within the chicken gut microbiome revealed by metagenomics and culture.</title>
        <authorList>
            <person name="Gilroy R."/>
            <person name="Ravi A."/>
            <person name="Getino M."/>
            <person name="Pursley I."/>
            <person name="Horton D.L."/>
            <person name="Alikhan N.F."/>
            <person name="Baker D."/>
            <person name="Gharbi K."/>
            <person name="Hall N."/>
            <person name="Watson M."/>
            <person name="Adriaenssens E.M."/>
            <person name="Foster-Nyarko E."/>
            <person name="Jarju S."/>
            <person name="Secka A."/>
            <person name="Antonio M."/>
            <person name="Oren A."/>
            <person name="Chaudhuri R.R."/>
            <person name="La Ragione R."/>
            <person name="Hildebrand F."/>
            <person name="Pallen M.J."/>
        </authorList>
    </citation>
    <scope>NUCLEOTIDE SEQUENCE</scope>
    <source>
        <strain evidence="12">ChiW3-316</strain>
    </source>
</reference>
<dbReference type="HAMAP" id="MF_00144">
    <property type="entry name" value="tRNA_thiouridyl_MnmA"/>
    <property type="match status" value="1"/>
</dbReference>